<evidence type="ECO:0000256" key="3">
    <source>
        <dbReference type="ARBA" id="ARBA00034487"/>
    </source>
</evidence>
<keyword evidence="2" id="KW-0949">S-adenosyl-L-methionine</keyword>
<feature type="region of interest" description="Disordered" evidence="9">
    <location>
        <begin position="64"/>
        <end position="83"/>
    </location>
</feature>
<evidence type="ECO:0000256" key="5">
    <source>
        <dbReference type="ARBA" id="ARBA00034545"/>
    </source>
</evidence>
<gene>
    <name evidence="11" type="ORF">KOR42_47020</name>
</gene>
<comment type="catalytic activity">
    <reaction evidence="7">
        <text>arsenic triglutathione + 2 [thioredoxin]-dithiol + 2 S-adenosyl-L-methionine + H2O = dimethylarsinous acid + 2 [thioredoxin]-disulfide + 3 glutathione + 2 S-adenosyl-L-homocysteine + 2 H(+)</text>
        <dbReference type="Rhea" id="RHEA:69464"/>
        <dbReference type="Rhea" id="RHEA-COMP:10698"/>
        <dbReference type="Rhea" id="RHEA-COMP:10700"/>
        <dbReference type="ChEBI" id="CHEBI:15377"/>
        <dbReference type="ChEBI" id="CHEBI:15378"/>
        <dbReference type="ChEBI" id="CHEBI:23808"/>
        <dbReference type="ChEBI" id="CHEBI:29950"/>
        <dbReference type="ChEBI" id="CHEBI:50058"/>
        <dbReference type="ChEBI" id="CHEBI:57856"/>
        <dbReference type="ChEBI" id="CHEBI:57925"/>
        <dbReference type="ChEBI" id="CHEBI:59789"/>
        <dbReference type="ChEBI" id="CHEBI:183640"/>
        <dbReference type="EC" id="2.1.1.137"/>
    </reaction>
</comment>
<evidence type="ECO:0000256" key="6">
    <source>
        <dbReference type="ARBA" id="ARBA00047941"/>
    </source>
</evidence>
<evidence type="ECO:0000259" key="10">
    <source>
        <dbReference type="Pfam" id="PF13847"/>
    </source>
</evidence>
<dbReference type="EC" id="2.1.1.137" evidence="4"/>
<dbReference type="PANTHER" id="PTHR43675">
    <property type="entry name" value="ARSENITE METHYLTRANSFERASE"/>
    <property type="match status" value="1"/>
</dbReference>
<dbReference type="GO" id="GO:0030791">
    <property type="term" value="F:arsenite methyltransferase activity"/>
    <property type="evidence" value="ECO:0007669"/>
    <property type="project" value="UniProtKB-EC"/>
</dbReference>
<evidence type="ECO:0000256" key="7">
    <source>
        <dbReference type="ARBA" id="ARBA00047943"/>
    </source>
</evidence>
<proteinExistence type="inferred from homology"/>
<feature type="domain" description="Methyltransferase" evidence="10">
    <location>
        <begin position="250"/>
        <end position="331"/>
    </location>
</feature>
<dbReference type="InterPro" id="IPR025714">
    <property type="entry name" value="Methyltranfer_dom"/>
</dbReference>
<feature type="domain" description="Methyltransferase" evidence="10">
    <location>
        <begin position="143"/>
        <end position="232"/>
    </location>
</feature>
<evidence type="ECO:0000256" key="2">
    <source>
        <dbReference type="ARBA" id="ARBA00022691"/>
    </source>
</evidence>
<dbReference type="CDD" id="cd02440">
    <property type="entry name" value="AdoMet_MTases"/>
    <property type="match status" value="1"/>
</dbReference>
<comment type="catalytic activity">
    <reaction evidence="6">
        <text>arsenic triglutathione + [thioredoxin]-dithiol + S-adenosyl-L-methionine + 2 H2O = methylarsonous acid + [thioredoxin]-disulfide + 3 glutathione + S-adenosyl-L-homocysteine + H(+)</text>
        <dbReference type="Rhea" id="RHEA:69460"/>
        <dbReference type="Rhea" id="RHEA-COMP:10698"/>
        <dbReference type="Rhea" id="RHEA-COMP:10700"/>
        <dbReference type="ChEBI" id="CHEBI:15377"/>
        <dbReference type="ChEBI" id="CHEBI:15378"/>
        <dbReference type="ChEBI" id="CHEBI:17826"/>
        <dbReference type="ChEBI" id="CHEBI:29950"/>
        <dbReference type="ChEBI" id="CHEBI:50058"/>
        <dbReference type="ChEBI" id="CHEBI:57856"/>
        <dbReference type="ChEBI" id="CHEBI:57925"/>
        <dbReference type="ChEBI" id="CHEBI:59789"/>
        <dbReference type="ChEBI" id="CHEBI:183640"/>
        <dbReference type="EC" id="2.1.1.137"/>
    </reaction>
</comment>
<reference evidence="11 12" key="1">
    <citation type="submission" date="2019-02" db="EMBL/GenBank/DDBJ databases">
        <title>Deep-cultivation of Planctomycetes and their phenomic and genomic characterization uncovers novel biology.</title>
        <authorList>
            <person name="Wiegand S."/>
            <person name="Jogler M."/>
            <person name="Boedeker C."/>
            <person name="Pinto D."/>
            <person name="Vollmers J."/>
            <person name="Rivas-Marin E."/>
            <person name="Kohn T."/>
            <person name="Peeters S.H."/>
            <person name="Heuer A."/>
            <person name="Rast P."/>
            <person name="Oberbeckmann S."/>
            <person name="Bunk B."/>
            <person name="Jeske O."/>
            <person name="Meyerdierks A."/>
            <person name="Storesund J.E."/>
            <person name="Kallscheuer N."/>
            <person name="Luecker S."/>
            <person name="Lage O.M."/>
            <person name="Pohl T."/>
            <person name="Merkel B.J."/>
            <person name="Hornburger P."/>
            <person name="Mueller R.-W."/>
            <person name="Bruemmer F."/>
            <person name="Labrenz M."/>
            <person name="Spormann A.M."/>
            <person name="Op Den Camp H."/>
            <person name="Overmann J."/>
            <person name="Amann R."/>
            <person name="Jetten M.S.M."/>
            <person name="Mascher T."/>
            <person name="Medema M.H."/>
            <person name="Devos D.P."/>
            <person name="Kaster A.-K."/>
            <person name="Ovreas L."/>
            <person name="Rohde M."/>
            <person name="Galperin M.Y."/>
            <person name="Jogler C."/>
        </authorList>
    </citation>
    <scope>NUCLEOTIDE SEQUENCE [LARGE SCALE GENOMIC DNA]</scope>
    <source>
        <strain evidence="11 12">KOR42</strain>
    </source>
</reference>
<evidence type="ECO:0000256" key="9">
    <source>
        <dbReference type="SAM" id="MobiDB-lite"/>
    </source>
</evidence>
<dbReference type="GO" id="GO:0032259">
    <property type="term" value="P:methylation"/>
    <property type="evidence" value="ECO:0007669"/>
    <property type="project" value="UniProtKB-KW"/>
</dbReference>
<comment type="catalytic activity">
    <reaction evidence="8">
        <text>arsenic triglutathione + 3 [thioredoxin]-dithiol + 3 S-adenosyl-L-methionine = trimethylarsine + 3 [thioredoxin]-disulfide + 3 glutathione + 3 S-adenosyl-L-homocysteine + 3 H(+)</text>
        <dbReference type="Rhea" id="RHEA:69432"/>
        <dbReference type="Rhea" id="RHEA-COMP:10698"/>
        <dbReference type="Rhea" id="RHEA-COMP:10700"/>
        <dbReference type="ChEBI" id="CHEBI:15378"/>
        <dbReference type="ChEBI" id="CHEBI:27130"/>
        <dbReference type="ChEBI" id="CHEBI:29950"/>
        <dbReference type="ChEBI" id="CHEBI:50058"/>
        <dbReference type="ChEBI" id="CHEBI:57856"/>
        <dbReference type="ChEBI" id="CHEBI:57925"/>
        <dbReference type="ChEBI" id="CHEBI:59789"/>
        <dbReference type="ChEBI" id="CHEBI:183640"/>
        <dbReference type="EC" id="2.1.1.137"/>
    </reaction>
</comment>
<dbReference type="SUPFAM" id="SSF53335">
    <property type="entry name" value="S-adenosyl-L-methionine-dependent methyltransferases"/>
    <property type="match status" value="1"/>
</dbReference>
<dbReference type="PANTHER" id="PTHR43675:SF8">
    <property type="entry name" value="ARSENITE METHYLTRANSFERASE"/>
    <property type="match status" value="1"/>
</dbReference>
<accession>A0A5C5VXB6</accession>
<evidence type="ECO:0000256" key="1">
    <source>
        <dbReference type="ARBA" id="ARBA00022679"/>
    </source>
</evidence>
<dbReference type="AlphaFoldDB" id="A0A5C5VXB6"/>
<comment type="caution">
    <text evidence="11">The sequence shown here is derived from an EMBL/GenBank/DDBJ whole genome shotgun (WGS) entry which is preliminary data.</text>
</comment>
<evidence type="ECO:0000256" key="8">
    <source>
        <dbReference type="ARBA" id="ARBA00048428"/>
    </source>
</evidence>
<dbReference type="Pfam" id="PF13847">
    <property type="entry name" value="Methyltransf_31"/>
    <property type="match status" value="2"/>
</dbReference>
<keyword evidence="12" id="KW-1185">Reference proteome</keyword>
<comment type="similarity">
    <text evidence="3">Belongs to the methyltransferase superfamily. Arsenite methyltransferase family.</text>
</comment>
<dbReference type="EMBL" id="SIHI01000040">
    <property type="protein sequence ID" value="TWT42593.1"/>
    <property type="molecule type" value="Genomic_DNA"/>
</dbReference>
<protein>
    <recommendedName>
        <fullName evidence="5">Arsenite methyltransferase</fullName>
        <ecNumber evidence="4">2.1.1.137</ecNumber>
    </recommendedName>
</protein>
<organism evidence="11 12">
    <name type="scientific">Thalassoglobus neptunius</name>
    <dbReference type="NCBI Taxonomy" id="1938619"/>
    <lineage>
        <taxon>Bacteria</taxon>
        <taxon>Pseudomonadati</taxon>
        <taxon>Planctomycetota</taxon>
        <taxon>Planctomycetia</taxon>
        <taxon>Planctomycetales</taxon>
        <taxon>Planctomycetaceae</taxon>
        <taxon>Thalassoglobus</taxon>
    </lineage>
</organism>
<keyword evidence="1 11" id="KW-0808">Transferase</keyword>
<name>A0A5C5VXB6_9PLAN</name>
<dbReference type="InterPro" id="IPR026669">
    <property type="entry name" value="Arsenite_MeTrfase-like"/>
</dbReference>
<keyword evidence="11" id="KW-0489">Methyltransferase</keyword>
<evidence type="ECO:0000313" key="11">
    <source>
        <dbReference type="EMBL" id="TWT42593.1"/>
    </source>
</evidence>
<dbReference type="Gene3D" id="3.40.50.150">
    <property type="entry name" value="Vaccinia Virus protein VP39"/>
    <property type="match status" value="1"/>
</dbReference>
<evidence type="ECO:0000313" key="12">
    <source>
        <dbReference type="Proteomes" id="UP000317243"/>
    </source>
</evidence>
<dbReference type="InterPro" id="IPR029063">
    <property type="entry name" value="SAM-dependent_MTases_sf"/>
</dbReference>
<evidence type="ECO:0000256" key="4">
    <source>
        <dbReference type="ARBA" id="ARBA00034521"/>
    </source>
</evidence>
<sequence>MNCTTFGRARRLFELSSFNRIQGRSNVIHFTERNLATPIQFGSNDWYLIPKFCQWRIVMAGNGTTAPETTEPAGSLERTREDARSGTEMNVDLAVRDRYSAAAQEAEAALCCPVDYDPQYLKIIPDEIIERDYGCGDPSRWVKEGETVLDLGSGGGKICYIAAQIVKESGRVIGVDCNDTMLDLARRHQPGISKTLGYDVVDFRKGRIQDLQLNLERLDEYLKNNPVDSVDDWQKLQEHQDHLRKTEPLIESDSVDVVVSNCVLNLVREEDRRQLFSELFRVLKRGGRAVISDIVSDETIPESLRNDPNLWSGCISGAFREDLFLDAFTDAGFYGVEIMARQSEPWAIIDGYEFRSLTVQAFKGKEGPCLDHKQAVIYKGPWKTVTDDDGHKLVRGQRMAVCKKTFDLYSKAPYAEQIIPIEPSEPVSSDKAQPFNCHGTPIRSPKETKSGQPVLNLLPSESECGSEGCC</sequence>
<dbReference type="Proteomes" id="UP000317243">
    <property type="component" value="Unassembled WGS sequence"/>
</dbReference>